<proteinExistence type="predicted"/>
<evidence type="ECO:0000259" key="17">
    <source>
        <dbReference type="PROSITE" id="PS50016"/>
    </source>
</evidence>
<feature type="compositionally biased region" description="Low complexity" evidence="15">
    <location>
        <begin position="722"/>
        <end position="734"/>
    </location>
</feature>
<keyword evidence="21" id="KW-1185">Reference proteome</keyword>
<dbReference type="InterPro" id="IPR019787">
    <property type="entry name" value="Znf_PHD-finger"/>
</dbReference>
<dbReference type="SMART" id="SM00297">
    <property type="entry name" value="BROMO"/>
    <property type="match status" value="1"/>
</dbReference>
<keyword evidence="2" id="KW-0597">Phosphoprotein</keyword>
<evidence type="ECO:0000256" key="14">
    <source>
        <dbReference type="PROSITE-ProRule" id="PRU00475"/>
    </source>
</evidence>
<evidence type="ECO:0000256" key="8">
    <source>
        <dbReference type="ARBA" id="ARBA00023117"/>
    </source>
</evidence>
<dbReference type="Pfam" id="PF00439">
    <property type="entry name" value="Bromodomain"/>
    <property type="match status" value="1"/>
</dbReference>
<evidence type="ECO:0000256" key="7">
    <source>
        <dbReference type="ARBA" id="ARBA00023054"/>
    </source>
</evidence>
<feature type="domain" description="PHD-type" evidence="17">
    <location>
        <begin position="1057"/>
        <end position="1107"/>
    </location>
</feature>
<dbReference type="GO" id="GO:0008270">
    <property type="term" value="F:zinc ion binding"/>
    <property type="evidence" value="ECO:0007669"/>
    <property type="project" value="UniProtKB-KW"/>
</dbReference>
<feature type="compositionally biased region" description="Acidic residues" evidence="15">
    <location>
        <begin position="1156"/>
        <end position="1170"/>
    </location>
</feature>
<keyword evidence="3" id="KW-0479">Metal-binding</keyword>
<keyword evidence="9" id="KW-0804">Transcription</keyword>
<evidence type="ECO:0000256" key="6">
    <source>
        <dbReference type="ARBA" id="ARBA00023015"/>
    </source>
</evidence>
<keyword evidence="5" id="KW-0862">Zinc</keyword>
<evidence type="ECO:0000256" key="5">
    <source>
        <dbReference type="ARBA" id="ARBA00022833"/>
    </source>
</evidence>
<evidence type="ECO:0000259" key="18">
    <source>
        <dbReference type="PROSITE" id="PS50827"/>
    </source>
</evidence>
<dbReference type="InterPro" id="IPR047171">
    <property type="entry name" value="BAZ1A"/>
</dbReference>
<feature type="domain" description="Bromo" evidence="16">
    <location>
        <begin position="1279"/>
        <end position="1349"/>
    </location>
</feature>
<dbReference type="SUPFAM" id="SSF57903">
    <property type="entry name" value="FYVE/PHD zinc finger"/>
    <property type="match status" value="2"/>
</dbReference>
<feature type="compositionally biased region" description="Basic residues" evidence="15">
    <location>
        <begin position="1382"/>
        <end position="1391"/>
    </location>
</feature>
<dbReference type="PROSITE" id="PS00633">
    <property type="entry name" value="BROMODOMAIN_1"/>
    <property type="match status" value="1"/>
</dbReference>
<feature type="region of interest" description="Disordered" evidence="15">
    <location>
        <begin position="606"/>
        <end position="637"/>
    </location>
</feature>
<sequence length="1391" mass="159543">MPLLKKKVFEKHTISDEHLRDDEEVFYCEITNEIFRDYEEFAERMFLYNSMVWTCSMTGKQNLTYQEALESEENARQNLKEFPLELRLPILYLASKTHRTSFADMADDVFNYVKDRYFIGENLETSFTTNKWKDSHVLQVIAPSEDTVKTSPKNGSKTDHHFWPPANLFKYEIEHLDAYDSDISEIMIVDCNQMRRRKGSFNRDKCKLFLKQYVEHDARGLFAVKPSVIGELAIDKMKFEQIFDGPPPDFAASKRKERTSNNGKKKLSQETLAKYLTKMNNGDEASPKSREKNLELSERMRKREEQFKAKQLLKQEEKIALKNKQKRDSITLNNVIKQWLLPKEDTQLENQRKLPLFTPVKTKIPDRHFGDVLMIMEFVESFSKLLSTKDFFPQGINLELMERAMFEKEIAGPLTDLVQMFLAAIFNVQEEESSQYRTALENPTDIKNEDVLDNLSLTDATRLATSASSWSKRYQGLPLGRLPLYSVTVSEVLRLHLLSSGARINEQGAKWRYAQRGGYTSEDDPGLHLRLERPRILKALATHNLVQLSMRDKIRILSCLMNQLLTFADVRDVIEERFEANRRLKIDLKAAQLAEKKAAQELAAAKQKAQKEMKGDQRGAQEALDKLDRDAEKKRGENERKIAKLIGGIYKGQTYLGSDRAHRKYLKINSIPAIFVNDEREETLPCDDAICKQNPHLVNVSKSQLTKYMRKFHIDVETPVDNPSNSPKSPKKPNGILSTGSPKDDALELLMCTADPGDCPVHSCNDSSTKWWFISDEHHVQELENSLNKRGVREGELLQAIKDDKAHLTSIVAQTPVNLLNPDVVVDVKIDEEQALGRRSKRGKDRYEDSNLGYPASMPSEEVLENALLDNVLEMEEKIYAGNLGSLGVKNRDEWRRHLQNKRYGDLDKTIVKREPSKSLLKVKKDKNSRSPTPELPAKSKLKDYQDPGRFLGDIDGHEANENEENEEENYLITTDSMRTSVSSLAIALAQVAHAVDHKYLKKPLGNADASKTDKKPHQQLLDNWEQSLLASTSYSQVFLHYGTLDSCVMWSRSALLARCRICRRQKDSENMLLCDNCNLGHHLYCLKPTLTSVPKGDWFCDRCKKEKEAEAQLLSPTPATPTKKRRIFRDEDVEDEETESKSTDNESHSDNVAADADEEEDSSDEDGSIDEGQSQKESRPVKFSLCKHCNSGGELVNCEKCLYHWHIECCDPPLRRIPRGPWTCWPCKSGAKKRQRERTDSDSDDESFGSSNVRRGSHLREDLPLHNASLQELLGDVMKHPDAWAFIRPVTKSEVPDYFDIIAKPMDFGTIKYKLNMGVYRKDGDFMEDAVLVFVNCNTYNDRDAEVYKCGVRLLKFFEKKAKELGLKLPEEMTSDDPAPHRSRKKQRSK</sequence>
<dbReference type="SUPFAM" id="SSF47370">
    <property type="entry name" value="Bromodomain"/>
    <property type="match status" value="1"/>
</dbReference>
<dbReference type="InterPro" id="IPR036427">
    <property type="entry name" value="Bromodomain-like_sf"/>
</dbReference>
<name>A0A9N9XM40_PHYSR</name>
<feature type="region of interest" description="Disordered" evidence="15">
    <location>
        <begin position="245"/>
        <end position="269"/>
    </location>
</feature>
<dbReference type="GO" id="GO:0045740">
    <property type="term" value="P:positive regulation of DNA replication"/>
    <property type="evidence" value="ECO:0007669"/>
    <property type="project" value="TreeGrafter"/>
</dbReference>
<evidence type="ECO:0000256" key="4">
    <source>
        <dbReference type="ARBA" id="ARBA00022771"/>
    </source>
</evidence>
<evidence type="ECO:0000256" key="10">
    <source>
        <dbReference type="ARBA" id="ARBA00023242"/>
    </source>
</evidence>
<dbReference type="Pfam" id="PF00628">
    <property type="entry name" value="PHD"/>
    <property type="match status" value="1"/>
</dbReference>
<keyword evidence="4 13" id="KW-0863">Zinc-finger</keyword>
<feature type="domain" description="PHD-type" evidence="17">
    <location>
        <begin position="1184"/>
        <end position="1231"/>
    </location>
</feature>
<dbReference type="Gene3D" id="2.30.30.1150">
    <property type="match status" value="1"/>
</dbReference>
<dbReference type="GO" id="GO:0006338">
    <property type="term" value="P:chromatin remodeling"/>
    <property type="evidence" value="ECO:0007669"/>
    <property type="project" value="InterPro"/>
</dbReference>
<comment type="subcellular location">
    <subcellularLocation>
        <location evidence="1 14">Nucleus</location>
    </subcellularLocation>
</comment>
<evidence type="ECO:0000256" key="15">
    <source>
        <dbReference type="SAM" id="MobiDB-lite"/>
    </source>
</evidence>
<feature type="region of interest" description="Disordered" evidence="15">
    <location>
        <begin position="1234"/>
        <end position="1255"/>
    </location>
</feature>
<evidence type="ECO:0000259" key="16">
    <source>
        <dbReference type="PROSITE" id="PS50014"/>
    </source>
</evidence>
<evidence type="ECO:0000256" key="3">
    <source>
        <dbReference type="ARBA" id="ARBA00022723"/>
    </source>
</evidence>
<keyword evidence="10 14" id="KW-0539">Nucleus</keyword>
<feature type="compositionally biased region" description="Basic and acidic residues" evidence="15">
    <location>
        <begin position="1140"/>
        <end position="1150"/>
    </location>
</feature>
<feature type="compositionally biased region" description="Basic and acidic residues" evidence="15">
    <location>
        <begin position="609"/>
        <end position="637"/>
    </location>
</feature>
<keyword evidence="7" id="KW-0175">Coiled coil</keyword>
<dbReference type="PROSITE" id="PS51136">
    <property type="entry name" value="WAC"/>
    <property type="match status" value="1"/>
</dbReference>
<dbReference type="SMART" id="SM00249">
    <property type="entry name" value="PHD"/>
    <property type="match status" value="2"/>
</dbReference>
<dbReference type="GO" id="GO:0003677">
    <property type="term" value="F:DNA binding"/>
    <property type="evidence" value="ECO:0007669"/>
    <property type="project" value="TreeGrafter"/>
</dbReference>
<dbReference type="InterPro" id="IPR011011">
    <property type="entry name" value="Znf_FYVE_PHD"/>
</dbReference>
<dbReference type="InterPro" id="IPR001965">
    <property type="entry name" value="Znf_PHD"/>
</dbReference>
<evidence type="ECO:0000256" key="12">
    <source>
        <dbReference type="PROSITE-ProRule" id="PRU00035"/>
    </source>
</evidence>
<dbReference type="GO" id="GO:0006355">
    <property type="term" value="P:regulation of DNA-templated transcription"/>
    <property type="evidence" value="ECO:0007669"/>
    <property type="project" value="TreeGrafter"/>
</dbReference>
<evidence type="ECO:0000313" key="20">
    <source>
        <dbReference type="EMBL" id="CAG9857878.1"/>
    </source>
</evidence>
<dbReference type="GO" id="GO:0031445">
    <property type="term" value="P:regulation of heterochromatin formation"/>
    <property type="evidence" value="ECO:0007669"/>
    <property type="project" value="TreeGrafter"/>
</dbReference>
<keyword evidence="6" id="KW-0805">Transcription regulation</keyword>
<dbReference type="OrthoDB" id="332390at2759"/>
<protein>
    <recommendedName>
        <fullName evidence="11">Bromodomain adjacent to zinc finger domain protein 1A</fullName>
    </recommendedName>
</protein>
<dbReference type="PROSITE" id="PS50014">
    <property type="entry name" value="BROMODOMAIN_2"/>
    <property type="match status" value="1"/>
</dbReference>
<dbReference type="InterPro" id="IPR028941">
    <property type="entry name" value="WHIM2_dom"/>
</dbReference>
<feature type="domain" description="DDT" evidence="18">
    <location>
        <begin position="366"/>
        <end position="431"/>
    </location>
</feature>
<dbReference type="Proteomes" id="UP001153712">
    <property type="component" value="Chromosome 15"/>
</dbReference>
<dbReference type="Gene3D" id="3.30.40.10">
    <property type="entry name" value="Zinc/RING finger domain, C3HC4 (zinc finger)"/>
    <property type="match status" value="1"/>
</dbReference>
<dbReference type="PROSITE" id="PS50827">
    <property type="entry name" value="DDT"/>
    <property type="match status" value="1"/>
</dbReference>
<dbReference type="Pfam" id="PF02791">
    <property type="entry name" value="DDT"/>
    <property type="match status" value="1"/>
</dbReference>
<evidence type="ECO:0000256" key="9">
    <source>
        <dbReference type="ARBA" id="ARBA00023163"/>
    </source>
</evidence>
<dbReference type="InterPro" id="IPR013083">
    <property type="entry name" value="Znf_RING/FYVE/PHD"/>
</dbReference>
<organism evidence="20 21">
    <name type="scientific">Phyllotreta striolata</name>
    <name type="common">Striped flea beetle</name>
    <name type="synonym">Crioceris striolata</name>
    <dbReference type="NCBI Taxonomy" id="444603"/>
    <lineage>
        <taxon>Eukaryota</taxon>
        <taxon>Metazoa</taxon>
        <taxon>Ecdysozoa</taxon>
        <taxon>Arthropoda</taxon>
        <taxon>Hexapoda</taxon>
        <taxon>Insecta</taxon>
        <taxon>Pterygota</taxon>
        <taxon>Neoptera</taxon>
        <taxon>Endopterygota</taxon>
        <taxon>Coleoptera</taxon>
        <taxon>Polyphaga</taxon>
        <taxon>Cucujiformia</taxon>
        <taxon>Chrysomeloidea</taxon>
        <taxon>Chrysomelidae</taxon>
        <taxon>Galerucinae</taxon>
        <taxon>Alticini</taxon>
        <taxon>Phyllotreta</taxon>
    </lineage>
</organism>
<dbReference type="Pfam" id="PF15613">
    <property type="entry name" value="WSD"/>
    <property type="match status" value="1"/>
</dbReference>
<dbReference type="PANTHER" id="PTHR46510">
    <property type="entry name" value="BROMODOMAIN ADJACENT TO ZINC FINGER DOMAIN PROTEIN 1A"/>
    <property type="match status" value="1"/>
</dbReference>
<evidence type="ECO:0000256" key="2">
    <source>
        <dbReference type="ARBA" id="ARBA00022553"/>
    </source>
</evidence>
<dbReference type="Pfam" id="PF10537">
    <property type="entry name" value="WAC_Acf1_DNA_bd"/>
    <property type="match status" value="1"/>
</dbReference>
<dbReference type="PROSITE" id="PS50016">
    <property type="entry name" value="ZF_PHD_2"/>
    <property type="match status" value="2"/>
</dbReference>
<dbReference type="GO" id="GO:0000228">
    <property type="term" value="C:nuclear chromosome"/>
    <property type="evidence" value="ECO:0007669"/>
    <property type="project" value="TreeGrafter"/>
</dbReference>
<feature type="domain" description="WAC" evidence="19">
    <location>
        <begin position="23"/>
        <end position="131"/>
    </location>
</feature>
<dbReference type="SMART" id="SM00571">
    <property type="entry name" value="DDT"/>
    <property type="match status" value="1"/>
</dbReference>
<feature type="region of interest" description="Disordered" evidence="15">
    <location>
        <begin position="1112"/>
        <end position="1177"/>
    </location>
</feature>
<feature type="region of interest" description="Disordered" evidence="15">
    <location>
        <begin position="717"/>
        <end position="740"/>
    </location>
</feature>
<dbReference type="InterPro" id="IPR018501">
    <property type="entry name" value="DDT_dom"/>
</dbReference>
<evidence type="ECO:0000313" key="21">
    <source>
        <dbReference type="Proteomes" id="UP001153712"/>
    </source>
</evidence>
<dbReference type="PROSITE" id="PS01359">
    <property type="entry name" value="ZF_PHD_1"/>
    <property type="match status" value="1"/>
</dbReference>
<evidence type="ECO:0000256" key="11">
    <source>
        <dbReference type="ARBA" id="ARBA00068253"/>
    </source>
</evidence>
<reference evidence="20" key="1">
    <citation type="submission" date="2022-01" db="EMBL/GenBank/DDBJ databases">
        <authorList>
            <person name="King R."/>
        </authorList>
    </citation>
    <scope>NUCLEOTIDE SEQUENCE</scope>
</reference>
<evidence type="ECO:0000256" key="1">
    <source>
        <dbReference type="ARBA" id="ARBA00004123"/>
    </source>
</evidence>
<dbReference type="InterPro" id="IPR013136">
    <property type="entry name" value="WSTF_Acf1_Cbp146"/>
</dbReference>
<dbReference type="PRINTS" id="PR00503">
    <property type="entry name" value="BROMODOMAIN"/>
</dbReference>
<dbReference type="InterPro" id="IPR018359">
    <property type="entry name" value="Bromodomain_CS"/>
</dbReference>
<dbReference type="GO" id="GO:0008623">
    <property type="term" value="C:CHRAC"/>
    <property type="evidence" value="ECO:0007669"/>
    <property type="project" value="TreeGrafter"/>
</dbReference>
<keyword evidence="8 12" id="KW-0103">Bromodomain</keyword>
<dbReference type="InterPro" id="IPR001487">
    <property type="entry name" value="Bromodomain"/>
</dbReference>
<dbReference type="InterPro" id="IPR019786">
    <property type="entry name" value="Zinc_finger_PHD-type_CS"/>
</dbReference>
<dbReference type="Gene3D" id="1.20.920.10">
    <property type="entry name" value="Bromodomain-like"/>
    <property type="match status" value="1"/>
</dbReference>
<evidence type="ECO:0000256" key="13">
    <source>
        <dbReference type="PROSITE-ProRule" id="PRU00146"/>
    </source>
</evidence>
<dbReference type="InterPro" id="IPR028942">
    <property type="entry name" value="WHIM1_dom"/>
</dbReference>
<dbReference type="EMBL" id="OU900108">
    <property type="protein sequence ID" value="CAG9857878.1"/>
    <property type="molecule type" value="Genomic_DNA"/>
</dbReference>
<gene>
    <name evidence="20" type="ORF">PHYEVI_LOCUS4276</name>
</gene>
<dbReference type="Pfam" id="PF15612">
    <property type="entry name" value="WHIM1"/>
    <property type="match status" value="1"/>
</dbReference>
<feature type="region of interest" description="Disordered" evidence="15">
    <location>
        <begin position="918"/>
        <end position="943"/>
    </location>
</feature>
<dbReference type="PANTHER" id="PTHR46510:SF1">
    <property type="entry name" value="BROMODOMAIN ADJACENT TO ZINC FINGER DOMAIN PROTEIN 1A"/>
    <property type="match status" value="1"/>
</dbReference>
<accession>A0A9N9XM40</accession>
<feature type="region of interest" description="Disordered" evidence="15">
    <location>
        <begin position="1370"/>
        <end position="1391"/>
    </location>
</feature>
<dbReference type="FunFam" id="3.30.40.10:FF:000300">
    <property type="entry name" value="Bromodomain adjacent to zinc finger domain protein 1A"/>
    <property type="match status" value="1"/>
</dbReference>
<evidence type="ECO:0000259" key="19">
    <source>
        <dbReference type="PROSITE" id="PS51136"/>
    </source>
</evidence>